<dbReference type="GO" id="GO:0006412">
    <property type="term" value="P:translation"/>
    <property type="evidence" value="ECO:0007669"/>
    <property type="project" value="InterPro"/>
</dbReference>
<gene>
    <name evidence="4" type="ORF">BB561_002631</name>
</gene>
<dbReference type="STRING" id="133385.A0A2T9YQ07"/>
<dbReference type="Pfam" id="PF00253">
    <property type="entry name" value="Ribosomal_S14"/>
    <property type="match status" value="1"/>
</dbReference>
<evidence type="ECO:0008006" key="6">
    <source>
        <dbReference type="Google" id="ProtNLM"/>
    </source>
</evidence>
<dbReference type="Proteomes" id="UP000245383">
    <property type="component" value="Unassembled WGS sequence"/>
</dbReference>
<dbReference type="GO" id="GO:0005763">
    <property type="term" value="C:mitochondrial small ribosomal subunit"/>
    <property type="evidence" value="ECO:0007669"/>
    <property type="project" value="TreeGrafter"/>
</dbReference>
<dbReference type="GO" id="GO:0003735">
    <property type="term" value="F:structural constituent of ribosome"/>
    <property type="evidence" value="ECO:0007669"/>
    <property type="project" value="InterPro"/>
</dbReference>
<name>A0A2T9YQ07_9FUNG</name>
<reference evidence="4 5" key="1">
    <citation type="journal article" date="2018" name="MBio">
        <title>Comparative Genomics Reveals the Core Gene Toolbox for the Fungus-Insect Symbiosis.</title>
        <authorList>
            <person name="Wang Y."/>
            <person name="Stata M."/>
            <person name="Wang W."/>
            <person name="Stajich J.E."/>
            <person name="White M.M."/>
            <person name="Moncalvo J.M."/>
        </authorList>
    </citation>
    <scope>NUCLEOTIDE SEQUENCE [LARGE SCALE GENOMIC DNA]</scope>
    <source>
        <strain evidence="4 5">SWE-8-4</strain>
    </source>
</reference>
<evidence type="ECO:0000313" key="5">
    <source>
        <dbReference type="Proteomes" id="UP000245383"/>
    </source>
</evidence>
<keyword evidence="2" id="KW-0689">Ribosomal protein</keyword>
<dbReference type="PANTHER" id="PTHR19836:SF19">
    <property type="entry name" value="SMALL RIBOSOMAL SUBUNIT PROTEIN US14M"/>
    <property type="match status" value="1"/>
</dbReference>
<evidence type="ECO:0000256" key="2">
    <source>
        <dbReference type="ARBA" id="ARBA00022980"/>
    </source>
</evidence>
<dbReference type="EMBL" id="MBFR01000095">
    <property type="protein sequence ID" value="PVU94334.1"/>
    <property type="molecule type" value="Genomic_DNA"/>
</dbReference>
<protein>
    <recommendedName>
        <fullName evidence="6">Ribosomal protein S14</fullName>
    </recommendedName>
</protein>
<dbReference type="PANTHER" id="PTHR19836">
    <property type="entry name" value="30S RIBOSOMAL PROTEIN S14"/>
    <property type="match status" value="1"/>
</dbReference>
<sequence>MKSRIIRDILNRRTIVEKEAELMVLRYLNRNTDFQPRIRNQAQQALSNTTSAAFPTHASNRCLETGKGRGIMSKWRLCRFQFRLKALSGGIPGVHKSSW</sequence>
<dbReference type="SUPFAM" id="SSF57716">
    <property type="entry name" value="Glucocorticoid receptor-like (DNA-binding domain)"/>
    <property type="match status" value="1"/>
</dbReference>
<organism evidence="4 5">
    <name type="scientific">Smittium simulii</name>
    <dbReference type="NCBI Taxonomy" id="133385"/>
    <lineage>
        <taxon>Eukaryota</taxon>
        <taxon>Fungi</taxon>
        <taxon>Fungi incertae sedis</taxon>
        <taxon>Zoopagomycota</taxon>
        <taxon>Kickxellomycotina</taxon>
        <taxon>Harpellomycetes</taxon>
        <taxon>Harpellales</taxon>
        <taxon>Legeriomycetaceae</taxon>
        <taxon>Smittium</taxon>
    </lineage>
</organism>
<evidence type="ECO:0000256" key="1">
    <source>
        <dbReference type="ARBA" id="ARBA00009083"/>
    </source>
</evidence>
<keyword evidence="5" id="KW-1185">Reference proteome</keyword>
<comment type="caution">
    <text evidence="4">The sequence shown here is derived from an EMBL/GenBank/DDBJ whole genome shotgun (WGS) entry which is preliminary data.</text>
</comment>
<dbReference type="AlphaFoldDB" id="A0A2T9YQ07"/>
<keyword evidence="3" id="KW-0687">Ribonucleoprotein</keyword>
<evidence type="ECO:0000256" key="3">
    <source>
        <dbReference type="ARBA" id="ARBA00023274"/>
    </source>
</evidence>
<accession>A0A2T9YQ07</accession>
<comment type="similarity">
    <text evidence="1">Belongs to the universal ribosomal protein uS14 family.</text>
</comment>
<proteinExistence type="inferred from homology"/>
<dbReference type="OrthoDB" id="413436at2759"/>
<evidence type="ECO:0000313" key="4">
    <source>
        <dbReference type="EMBL" id="PVU94334.1"/>
    </source>
</evidence>
<dbReference type="Gene3D" id="1.10.287.1480">
    <property type="match status" value="1"/>
</dbReference>
<dbReference type="InterPro" id="IPR001209">
    <property type="entry name" value="Ribosomal_uS14"/>
</dbReference>